<comment type="caution">
    <text evidence="11">Lacks conserved residue(s) required for the propagation of feature annotation.</text>
</comment>
<protein>
    <recommendedName>
        <fullName evidence="3 11">Shikimate kinase</fullName>
        <shortName evidence="11">SK</shortName>
        <ecNumber evidence="3 11">2.7.1.71</ecNumber>
    </recommendedName>
</protein>
<dbReference type="InterPro" id="IPR023000">
    <property type="entry name" value="Shikimate_kinase_CS"/>
</dbReference>
<feature type="binding site" evidence="11">
    <location>
        <position position="30"/>
    </location>
    <ligand>
        <name>substrate</name>
    </ligand>
</feature>
<reference evidence="12 13" key="1">
    <citation type="submission" date="2020-07" db="EMBL/GenBank/DDBJ databases">
        <authorList>
            <person name="Criscuolo A."/>
        </authorList>
    </citation>
    <scope>NUCLEOTIDE SEQUENCE [LARGE SCALE GENOMIC DNA]</scope>
    <source>
        <strain evidence="12">CIP111649</strain>
    </source>
</reference>
<dbReference type="UniPathway" id="UPA00053">
    <property type="reaction ID" value="UER00088"/>
</dbReference>
<dbReference type="SUPFAM" id="SSF52540">
    <property type="entry name" value="P-loop containing nucleoside triphosphate hydrolases"/>
    <property type="match status" value="1"/>
</dbReference>
<dbReference type="RefSeq" id="WP_185125802.1">
    <property type="nucleotide sequence ID" value="NZ_CAJEWD010000008.1"/>
</dbReference>
<dbReference type="AlphaFoldDB" id="A0A6V7RIX8"/>
<dbReference type="PRINTS" id="PR01100">
    <property type="entry name" value="SHIKIMTKNASE"/>
</dbReference>
<keyword evidence="13" id="KW-1185">Reference proteome</keyword>
<comment type="subunit">
    <text evidence="11">Monomer.</text>
</comment>
<comment type="pathway">
    <text evidence="1 11">Metabolic intermediate biosynthesis; chorismate biosynthesis; chorismate from D-erythrose 4-phosphate and phosphoenolpyruvate: step 5/7.</text>
</comment>
<evidence type="ECO:0000256" key="1">
    <source>
        <dbReference type="ARBA" id="ARBA00004842"/>
    </source>
</evidence>
<dbReference type="EMBL" id="CAJEWD010000008">
    <property type="protein sequence ID" value="CAD2078033.1"/>
    <property type="molecule type" value="Genomic_DNA"/>
</dbReference>
<evidence type="ECO:0000256" key="9">
    <source>
        <dbReference type="ARBA" id="ARBA00023141"/>
    </source>
</evidence>
<dbReference type="GO" id="GO:0005829">
    <property type="term" value="C:cytosol"/>
    <property type="evidence" value="ECO:0007669"/>
    <property type="project" value="TreeGrafter"/>
</dbReference>
<dbReference type="Pfam" id="PF01202">
    <property type="entry name" value="SKI"/>
    <property type="match status" value="1"/>
</dbReference>
<keyword evidence="7 11" id="KW-0418">Kinase</keyword>
<dbReference type="Gene3D" id="3.40.50.300">
    <property type="entry name" value="P-loop containing nucleotide triphosphate hydrolases"/>
    <property type="match status" value="1"/>
</dbReference>
<feature type="binding site" evidence="11">
    <location>
        <position position="54"/>
    </location>
    <ligand>
        <name>substrate</name>
    </ligand>
</feature>
<dbReference type="GO" id="GO:0009423">
    <property type="term" value="P:chorismate biosynthetic process"/>
    <property type="evidence" value="ECO:0007669"/>
    <property type="project" value="UniProtKB-UniRule"/>
</dbReference>
<dbReference type="GO" id="GO:0000287">
    <property type="term" value="F:magnesium ion binding"/>
    <property type="evidence" value="ECO:0007669"/>
    <property type="project" value="UniProtKB-UniRule"/>
</dbReference>
<dbReference type="PROSITE" id="PS01128">
    <property type="entry name" value="SHIKIMATE_KINASE"/>
    <property type="match status" value="1"/>
</dbReference>
<comment type="subcellular location">
    <subcellularLocation>
        <location evidence="11">Cytoplasm</location>
    </subcellularLocation>
</comment>
<comment type="catalytic activity">
    <reaction evidence="10 11">
        <text>shikimate + ATP = 3-phosphoshikimate + ADP + H(+)</text>
        <dbReference type="Rhea" id="RHEA:13121"/>
        <dbReference type="ChEBI" id="CHEBI:15378"/>
        <dbReference type="ChEBI" id="CHEBI:30616"/>
        <dbReference type="ChEBI" id="CHEBI:36208"/>
        <dbReference type="ChEBI" id="CHEBI:145989"/>
        <dbReference type="ChEBI" id="CHEBI:456216"/>
        <dbReference type="EC" id="2.7.1.71"/>
    </reaction>
</comment>
<comment type="caution">
    <text evidence="12">The sequence shown here is derived from an EMBL/GenBank/DDBJ whole genome shotgun (WGS) entry which is preliminary data.</text>
</comment>
<dbReference type="CDD" id="cd00464">
    <property type="entry name" value="SK"/>
    <property type="match status" value="1"/>
</dbReference>
<evidence type="ECO:0000313" key="12">
    <source>
        <dbReference type="EMBL" id="CAD2078033.1"/>
    </source>
</evidence>
<evidence type="ECO:0000256" key="5">
    <source>
        <dbReference type="ARBA" id="ARBA00022679"/>
    </source>
</evidence>
<dbReference type="GO" id="GO:0004765">
    <property type="term" value="F:shikimate kinase activity"/>
    <property type="evidence" value="ECO:0007669"/>
    <property type="project" value="UniProtKB-UniRule"/>
</dbReference>
<dbReference type="PANTHER" id="PTHR21087">
    <property type="entry name" value="SHIKIMATE KINASE"/>
    <property type="match status" value="1"/>
</dbReference>
<keyword evidence="11" id="KW-0963">Cytoplasm</keyword>
<keyword evidence="5 11" id="KW-0808">Transferase</keyword>
<keyword evidence="4 11" id="KW-0028">Amino-acid biosynthesis</keyword>
<dbReference type="InterPro" id="IPR031322">
    <property type="entry name" value="Shikimate/glucono_kinase"/>
</dbReference>
<evidence type="ECO:0000256" key="8">
    <source>
        <dbReference type="ARBA" id="ARBA00022840"/>
    </source>
</evidence>
<dbReference type="EC" id="2.7.1.71" evidence="3 11"/>
<feature type="binding site" evidence="11">
    <location>
        <position position="12"/>
    </location>
    <ligand>
        <name>Mg(2+)</name>
        <dbReference type="ChEBI" id="CHEBI:18420"/>
    </ligand>
</feature>
<evidence type="ECO:0000256" key="7">
    <source>
        <dbReference type="ARBA" id="ARBA00022777"/>
    </source>
</evidence>
<dbReference type="HAMAP" id="MF_00109">
    <property type="entry name" value="Shikimate_kinase"/>
    <property type="match status" value="1"/>
</dbReference>
<dbReference type="GO" id="GO:0005524">
    <property type="term" value="F:ATP binding"/>
    <property type="evidence" value="ECO:0007669"/>
    <property type="project" value="UniProtKB-UniRule"/>
</dbReference>
<feature type="binding site" evidence="11">
    <location>
        <position position="132"/>
    </location>
    <ligand>
        <name>substrate</name>
    </ligand>
</feature>
<accession>A0A6V7RIX8</accession>
<sequence>MIIIGFMGSGKTTIAKHLQDHMFKEVIDLDDEIKVLAGKSIKEIFADDGEESFRKLEYQALTKYLSEDVIISTGGGIISYDQSYELLNSQKQHKIFFLNAPFDNLYDRIQNDTNRPLGNQSRQKVLDLYLSRLDRYKGVADYEISTEETIESSVNEILSYID</sequence>
<dbReference type="Proteomes" id="UP000589351">
    <property type="component" value="Unassembled WGS sequence"/>
</dbReference>
<proteinExistence type="inferred from homology"/>
<keyword evidence="6 11" id="KW-0547">Nucleotide-binding</keyword>
<evidence type="ECO:0000313" key="13">
    <source>
        <dbReference type="Proteomes" id="UP000589351"/>
    </source>
</evidence>
<evidence type="ECO:0000256" key="3">
    <source>
        <dbReference type="ARBA" id="ARBA00012154"/>
    </source>
</evidence>
<gene>
    <name evidence="11 12" type="primary">aroK</name>
    <name evidence="12" type="ORF">JEODO184_01293</name>
</gene>
<keyword evidence="9 11" id="KW-0057">Aromatic amino acid biosynthesis</keyword>
<dbReference type="InterPro" id="IPR000623">
    <property type="entry name" value="Shikimate_kinase/TSH1"/>
</dbReference>
<feature type="binding site" evidence="11">
    <location>
        <position position="115"/>
    </location>
    <ligand>
        <name>ATP</name>
        <dbReference type="ChEBI" id="CHEBI:30616"/>
    </ligand>
</feature>
<dbReference type="GO" id="GO:0009073">
    <property type="term" value="P:aromatic amino acid family biosynthetic process"/>
    <property type="evidence" value="ECO:0007669"/>
    <property type="project" value="UniProtKB-KW"/>
</dbReference>
<comment type="cofactor">
    <cofactor evidence="11">
        <name>Mg(2+)</name>
        <dbReference type="ChEBI" id="CHEBI:18420"/>
    </cofactor>
    <text evidence="11">Binds 1 Mg(2+) ion per subunit.</text>
</comment>
<feature type="binding site" evidence="11">
    <location>
        <begin position="8"/>
        <end position="13"/>
    </location>
    <ligand>
        <name>ATP</name>
        <dbReference type="ChEBI" id="CHEBI:30616"/>
    </ligand>
</feature>
<dbReference type="InterPro" id="IPR027417">
    <property type="entry name" value="P-loop_NTPase"/>
</dbReference>
<keyword evidence="11" id="KW-0479">Metal-binding</keyword>
<name>A0A6V7RIX8_9STAP</name>
<evidence type="ECO:0000256" key="11">
    <source>
        <dbReference type="HAMAP-Rule" id="MF_00109"/>
    </source>
</evidence>
<dbReference type="GO" id="GO:0008652">
    <property type="term" value="P:amino acid biosynthetic process"/>
    <property type="evidence" value="ECO:0007669"/>
    <property type="project" value="UniProtKB-KW"/>
</dbReference>
<comment type="function">
    <text evidence="11">Catalyzes the specific phosphorylation of the 3-hydroxyl group of shikimic acid using ATP as a cosubstrate.</text>
</comment>
<comment type="similarity">
    <text evidence="2 11">Belongs to the shikimate kinase family.</text>
</comment>
<organism evidence="12 13">
    <name type="scientific">Jeotgalicoccus meleagridis</name>
    <dbReference type="NCBI Taxonomy" id="2759181"/>
    <lineage>
        <taxon>Bacteria</taxon>
        <taxon>Bacillati</taxon>
        <taxon>Bacillota</taxon>
        <taxon>Bacilli</taxon>
        <taxon>Bacillales</taxon>
        <taxon>Staphylococcaceae</taxon>
        <taxon>Jeotgalicoccus</taxon>
    </lineage>
</organism>
<evidence type="ECO:0000256" key="2">
    <source>
        <dbReference type="ARBA" id="ARBA00006997"/>
    </source>
</evidence>
<dbReference type="PANTHER" id="PTHR21087:SF16">
    <property type="entry name" value="SHIKIMATE KINASE 1, CHLOROPLASTIC"/>
    <property type="match status" value="1"/>
</dbReference>
<evidence type="ECO:0000256" key="4">
    <source>
        <dbReference type="ARBA" id="ARBA00022605"/>
    </source>
</evidence>
<keyword evidence="11" id="KW-0460">Magnesium</keyword>
<keyword evidence="8 11" id="KW-0067">ATP-binding</keyword>
<evidence type="ECO:0000256" key="6">
    <source>
        <dbReference type="ARBA" id="ARBA00022741"/>
    </source>
</evidence>
<feature type="binding site" evidence="11">
    <location>
        <position position="75"/>
    </location>
    <ligand>
        <name>substrate</name>
    </ligand>
</feature>
<evidence type="ECO:0000256" key="10">
    <source>
        <dbReference type="ARBA" id="ARBA00048567"/>
    </source>
</evidence>